<evidence type="ECO:0000313" key="11">
    <source>
        <dbReference type="EMBL" id="MFC0308662.1"/>
    </source>
</evidence>
<keyword evidence="12" id="KW-1185">Reference proteome</keyword>
<dbReference type="NCBIfam" id="TIGR00827">
    <property type="entry name" value="EIIC-GAT"/>
    <property type="match status" value="1"/>
</dbReference>
<accession>A0ABV6GZ83</accession>
<organism evidence="11 12">
    <name type="scientific">Gallibacterium trehalosifermentans</name>
    <dbReference type="NCBI Taxonomy" id="516935"/>
    <lineage>
        <taxon>Bacteria</taxon>
        <taxon>Pseudomonadati</taxon>
        <taxon>Pseudomonadota</taxon>
        <taxon>Gammaproteobacteria</taxon>
        <taxon>Pasteurellales</taxon>
        <taxon>Pasteurellaceae</taxon>
        <taxon>Gallibacterium</taxon>
    </lineage>
</organism>
<evidence type="ECO:0000256" key="5">
    <source>
        <dbReference type="ARBA" id="ARBA00022683"/>
    </source>
</evidence>
<reference evidence="11 12" key="1">
    <citation type="submission" date="2024-09" db="EMBL/GenBank/DDBJ databases">
        <authorList>
            <person name="Sun Q."/>
            <person name="Mori K."/>
        </authorList>
    </citation>
    <scope>NUCLEOTIDE SEQUENCE [LARGE SCALE GENOMIC DNA]</scope>
    <source>
        <strain evidence="11 12">CCM 7539</strain>
    </source>
</reference>
<feature type="transmembrane region" description="Helical" evidence="9">
    <location>
        <begin position="298"/>
        <end position="323"/>
    </location>
</feature>
<evidence type="ECO:0000256" key="9">
    <source>
        <dbReference type="SAM" id="Phobius"/>
    </source>
</evidence>
<keyword evidence="5" id="KW-0598">Phosphotransferase system</keyword>
<dbReference type="PROSITE" id="PS51104">
    <property type="entry name" value="PTS_EIIC_TYPE_2"/>
    <property type="match status" value="1"/>
</dbReference>
<dbReference type="PANTHER" id="PTHR37324:SF2">
    <property type="entry name" value="PTS SYSTEM GALACTITOL-SPECIFIC EIIC COMPONENT"/>
    <property type="match status" value="1"/>
</dbReference>
<evidence type="ECO:0000259" key="10">
    <source>
        <dbReference type="PROSITE" id="PS51104"/>
    </source>
</evidence>
<evidence type="ECO:0000256" key="3">
    <source>
        <dbReference type="ARBA" id="ARBA00022475"/>
    </source>
</evidence>
<feature type="domain" description="PTS EIIC type-2" evidence="10">
    <location>
        <begin position="6"/>
        <end position="435"/>
    </location>
</feature>
<dbReference type="PIRSF" id="PIRSF006304">
    <property type="entry name" value="GatC"/>
    <property type="match status" value="1"/>
</dbReference>
<dbReference type="Proteomes" id="UP001589767">
    <property type="component" value="Unassembled WGS sequence"/>
</dbReference>
<keyword evidence="3" id="KW-1003">Cell membrane</keyword>
<comment type="caution">
    <text evidence="11">The sequence shown here is derived from an EMBL/GenBank/DDBJ whole genome shotgun (WGS) entry which is preliminary data.</text>
</comment>
<gene>
    <name evidence="11" type="ORF">ACFFHK_02930</name>
</gene>
<dbReference type="RefSeq" id="WP_382369114.1">
    <property type="nucleotide sequence ID" value="NZ_JBHLWB010000002.1"/>
</dbReference>
<name>A0ABV6GZ83_9PAST</name>
<dbReference type="PANTHER" id="PTHR37324">
    <property type="entry name" value="PTS SYSTEM GALACTITOL-SPECIFIC EIIC COMPONENT"/>
    <property type="match status" value="1"/>
</dbReference>
<keyword evidence="7 9" id="KW-1133">Transmembrane helix</keyword>
<evidence type="ECO:0000256" key="7">
    <source>
        <dbReference type="ARBA" id="ARBA00022989"/>
    </source>
</evidence>
<keyword evidence="6 9" id="KW-0812">Transmembrane</keyword>
<feature type="transmembrane region" description="Helical" evidence="9">
    <location>
        <begin position="134"/>
        <end position="158"/>
    </location>
</feature>
<evidence type="ECO:0000256" key="2">
    <source>
        <dbReference type="ARBA" id="ARBA00022448"/>
    </source>
</evidence>
<feature type="transmembrane region" description="Helical" evidence="9">
    <location>
        <begin position="417"/>
        <end position="435"/>
    </location>
</feature>
<feature type="transmembrane region" description="Helical" evidence="9">
    <location>
        <begin position="12"/>
        <end position="29"/>
    </location>
</feature>
<feature type="transmembrane region" description="Helical" evidence="9">
    <location>
        <begin position="218"/>
        <end position="240"/>
    </location>
</feature>
<keyword evidence="8 9" id="KW-0472">Membrane</keyword>
<dbReference type="InterPro" id="IPR013853">
    <property type="entry name" value="EIIC-GAT"/>
</dbReference>
<feature type="transmembrane region" description="Helical" evidence="9">
    <location>
        <begin position="91"/>
        <end position="113"/>
    </location>
</feature>
<evidence type="ECO:0000313" key="12">
    <source>
        <dbReference type="Proteomes" id="UP001589767"/>
    </source>
</evidence>
<keyword evidence="4" id="KW-0762">Sugar transport</keyword>
<evidence type="ECO:0000256" key="4">
    <source>
        <dbReference type="ARBA" id="ARBA00022597"/>
    </source>
</evidence>
<sequence length="454" mass="48607">MFVEVMQYILDLGPAVMLPILIIIFSLILGMKFGDSFKAGLQIGIGFVGIGLVIGLMLDSIGPAAKAMAQTFDINLEVIDLGWPGTAPITWASQIALIAIPIAIAVNIFMLVLKMTRVVNVDIWNIWHMIFTGAMVHIATGSYWLGILGVVVHAAFAYKLGDWFSRDTKHYFELDGIAVPHGTSAYLGPIAVLIDSIIEKIPGLNKITFSVDNLQQRFGTLGEPVTVGFIIGAIIGILAGYPVKDILQLAVKTAAVMLLMPRVIKPIMDGLTPIAKHARKKLQAKFGGNEFLIGLDPALLLGHSSVVSASLLFIPVTILIAVLLPTNKVLPFGDLATIGFFVAMAVAVHQGNLFRTLISGVVIMSITLWIATETIPLVTQLAANAGALKAGEMVGSMDQGGAPLTYLLVQLLTLKNVIGLVVIGAIYVLAIFITWKRAKNAEKLTLDEQNVVGK</sequence>
<dbReference type="InterPro" id="IPR013014">
    <property type="entry name" value="PTS_EIIC_2"/>
</dbReference>
<dbReference type="InterPro" id="IPR004703">
    <property type="entry name" value="PTS_sugar-sp_permease"/>
</dbReference>
<feature type="transmembrane region" description="Helical" evidence="9">
    <location>
        <begin position="41"/>
        <end position="58"/>
    </location>
</feature>
<protein>
    <submittedName>
        <fullName evidence="11">PTS galactitol transporter subunit IIC</fullName>
    </submittedName>
</protein>
<proteinExistence type="predicted"/>
<comment type="subcellular location">
    <subcellularLocation>
        <location evidence="1">Cell membrane</location>
        <topology evidence="1">Multi-pass membrane protein</topology>
    </subcellularLocation>
</comment>
<dbReference type="EMBL" id="JBHLWB010000002">
    <property type="protein sequence ID" value="MFC0308662.1"/>
    <property type="molecule type" value="Genomic_DNA"/>
</dbReference>
<evidence type="ECO:0000256" key="6">
    <source>
        <dbReference type="ARBA" id="ARBA00022692"/>
    </source>
</evidence>
<feature type="transmembrane region" description="Helical" evidence="9">
    <location>
        <begin position="329"/>
        <end position="348"/>
    </location>
</feature>
<dbReference type="Pfam" id="PF03611">
    <property type="entry name" value="EIIC-GAT"/>
    <property type="match status" value="1"/>
</dbReference>
<evidence type="ECO:0000256" key="1">
    <source>
        <dbReference type="ARBA" id="ARBA00004651"/>
    </source>
</evidence>
<keyword evidence="2" id="KW-0813">Transport</keyword>
<evidence type="ECO:0000256" key="8">
    <source>
        <dbReference type="ARBA" id="ARBA00023136"/>
    </source>
</evidence>